<evidence type="ECO:0000256" key="1">
    <source>
        <dbReference type="SAM" id="SignalP"/>
    </source>
</evidence>
<keyword evidence="1" id="KW-0732">Signal</keyword>
<organism evidence="2 3">
    <name type="scientific">Faecalicatena faecalis</name>
    <dbReference type="NCBI Taxonomy" id="2726362"/>
    <lineage>
        <taxon>Bacteria</taxon>
        <taxon>Bacillati</taxon>
        <taxon>Bacillota</taxon>
        <taxon>Clostridia</taxon>
        <taxon>Lachnospirales</taxon>
        <taxon>Lachnospiraceae</taxon>
        <taxon>Faecalicatena</taxon>
    </lineage>
</organism>
<protein>
    <submittedName>
        <fullName evidence="2">Uncharacterized protein</fullName>
    </submittedName>
</protein>
<dbReference type="EMBL" id="JABACJ020000009">
    <property type="protein sequence ID" value="MBU3876378.1"/>
    <property type="molecule type" value="Genomic_DNA"/>
</dbReference>
<keyword evidence="3" id="KW-1185">Reference proteome</keyword>
<name>A0ABS6D481_9FIRM</name>
<comment type="caution">
    <text evidence="2">The sequence shown here is derived from an EMBL/GenBank/DDBJ whole genome shotgun (WGS) entry which is preliminary data.</text>
</comment>
<proteinExistence type="predicted"/>
<feature type="signal peptide" evidence="1">
    <location>
        <begin position="1"/>
        <end position="24"/>
    </location>
</feature>
<accession>A0ABS6D481</accession>
<dbReference type="RefSeq" id="WP_216241651.1">
    <property type="nucleotide sequence ID" value="NZ_JABACJ020000009.1"/>
</dbReference>
<evidence type="ECO:0000313" key="2">
    <source>
        <dbReference type="EMBL" id="MBU3876378.1"/>
    </source>
</evidence>
<dbReference type="Proteomes" id="UP000723714">
    <property type="component" value="Unassembled WGS sequence"/>
</dbReference>
<gene>
    <name evidence="2" type="ORF">HGO97_011205</name>
</gene>
<sequence length="156" mass="16596">MKKRVLAGIMSVMMMTTTALPVSAQEGSTTVKATVDSTYILTVPAETSITYGAENTLLSGKLKVTGNVLPTEQVMVTASCGSLHNAVQNTDLTYALKDEQSVAFSSAMWSETELRGAAKEIGLKIYIAEDAWRQAKAGSYTGTITFNAEIETVCGN</sequence>
<reference evidence="2 3" key="1">
    <citation type="submission" date="2021-06" db="EMBL/GenBank/DDBJ databases">
        <title>Faecalicatena sp. nov. isolated from porcine feces.</title>
        <authorList>
            <person name="Oh B.S."/>
            <person name="Lee J.H."/>
        </authorList>
    </citation>
    <scope>NUCLEOTIDE SEQUENCE [LARGE SCALE GENOMIC DNA]</scope>
    <source>
        <strain evidence="2 3">AGMB00832</strain>
    </source>
</reference>
<evidence type="ECO:0000313" key="3">
    <source>
        <dbReference type="Proteomes" id="UP000723714"/>
    </source>
</evidence>
<feature type="chain" id="PRO_5045678702" evidence="1">
    <location>
        <begin position="25"/>
        <end position="156"/>
    </location>
</feature>